<evidence type="ECO:0000313" key="3">
    <source>
        <dbReference type="EMBL" id="MCM1982731.1"/>
    </source>
</evidence>
<proteinExistence type="predicted"/>
<organism evidence="3 4">
    <name type="scientific">Lyngbya confervoides BDU141951</name>
    <dbReference type="NCBI Taxonomy" id="1574623"/>
    <lineage>
        <taxon>Bacteria</taxon>
        <taxon>Bacillati</taxon>
        <taxon>Cyanobacteriota</taxon>
        <taxon>Cyanophyceae</taxon>
        <taxon>Oscillatoriophycideae</taxon>
        <taxon>Oscillatoriales</taxon>
        <taxon>Microcoleaceae</taxon>
        <taxon>Lyngbya</taxon>
    </lineage>
</organism>
<dbReference type="RefSeq" id="WP_166274682.1">
    <property type="nucleotide sequence ID" value="NZ_JTHE03000044.1"/>
</dbReference>
<keyword evidence="2" id="KW-0812">Transmembrane</keyword>
<feature type="region of interest" description="Disordered" evidence="1">
    <location>
        <begin position="54"/>
        <end position="90"/>
    </location>
</feature>
<evidence type="ECO:0000256" key="2">
    <source>
        <dbReference type="SAM" id="Phobius"/>
    </source>
</evidence>
<sequence>MISTPHLWHEWGKPVMNMRNSLNSALLSVLIGGGTALLVTQVYFSFLLNPSISQPRLKQSDSPGSSVIRQPREPGSSTLPPDPLAPAGKDWSGDLRVFNQTLQPIRLVLRRSPRTPADQSAELPPVEWDFTGQEGADWGVTVSLPNQSPMDLKPGDVLFAYALDSSHRYWGPFVVGQTEAPVHDPAKREWRLRIQERRSPSP</sequence>
<protein>
    <submittedName>
        <fullName evidence="3">Uncharacterized protein</fullName>
    </submittedName>
</protein>
<evidence type="ECO:0000256" key="1">
    <source>
        <dbReference type="SAM" id="MobiDB-lite"/>
    </source>
</evidence>
<name>A0ABD4T1U5_9CYAN</name>
<dbReference type="AlphaFoldDB" id="A0ABD4T1U5"/>
<keyword evidence="2" id="KW-1133">Transmembrane helix</keyword>
<dbReference type="Proteomes" id="UP000031561">
    <property type="component" value="Unassembled WGS sequence"/>
</dbReference>
<accession>A0ABD4T1U5</accession>
<feature type="compositionally biased region" description="Polar residues" evidence="1">
    <location>
        <begin position="54"/>
        <end position="68"/>
    </location>
</feature>
<reference evidence="3 4" key="1">
    <citation type="journal article" date="2015" name="Genome Announc.">
        <title>Draft Genome Sequence of Filamentous Marine Cyanobacterium Lyngbya confervoides Strain BDU141951.</title>
        <authorList>
            <person name="Chandrababunaidu M.M."/>
            <person name="Sen D."/>
            <person name="Tripathy S."/>
        </authorList>
    </citation>
    <scope>NUCLEOTIDE SEQUENCE [LARGE SCALE GENOMIC DNA]</scope>
    <source>
        <strain evidence="3 4">BDU141951</strain>
    </source>
</reference>
<comment type="caution">
    <text evidence="3">The sequence shown here is derived from an EMBL/GenBank/DDBJ whole genome shotgun (WGS) entry which is preliminary data.</text>
</comment>
<gene>
    <name evidence="3" type="ORF">QQ91_0007830</name>
</gene>
<keyword evidence="2" id="KW-0472">Membrane</keyword>
<feature type="transmembrane region" description="Helical" evidence="2">
    <location>
        <begin position="25"/>
        <end position="48"/>
    </location>
</feature>
<dbReference type="EMBL" id="JTHE03000044">
    <property type="protein sequence ID" value="MCM1982731.1"/>
    <property type="molecule type" value="Genomic_DNA"/>
</dbReference>
<evidence type="ECO:0000313" key="4">
    <source>
        <dbReference type="Proteomes" id="UP000031561"/>
    </source>
</evidence>
<keyword evidence="4" id="KW-1185">Reference proteome</keyword>